<protein>
    <submittedName>
        <fullName evidence="6">LacI family transcriptional regulator</fullName>
    </submittedName>
</protein>
<evidence type="ECO:0000313" key="6">
    <source>
        <dbReference type="EMBL" id="MDR7306222.1"/>
    </source>
</evidence>
<keyword evidence="1" id="KW-0678">Repressor</keyword>
<dbReference type="InterPro" id="IPR001761">
    <property type="entry name" value="Peripla_BP/Lac1_sug-bd_dom"/>
</dbReference>
<accession>A0ABU1ZL07</accession>
<dbReference type="PANTHER" id="PTHR30146">
    <property type="entry name" value="LACI-RELATED TRANSCRIPTIONAL REPRESSOR"/>
    <property type="match status" value="1"/>
</dbReference>
<dbReference type="InterPro" id="IPR028082">
    <property type="entry name" value="Peripla_BP_I"/>
</dbReference>
<keyword evidence="7" id="KW-1185">Reference proteome</keyword>
<dbReference type="PROSITE" id="PS50932">
    <property type="entry name" value="HTH_LACI_2"/>
    <property type="match status" value="1"/>
</dbReference>
<dbReference type="SMART" id="SM00354">
    <property type="entry name" value="HTH_LACI"/>
    <property type="match status" value="1"/>
</dbReference>
<evidence type="ECO:0000256" key="4">
    <source>
        <dbReference type="ARBA" id="ARBA00023163"/>
    </source>
</evidence>
<dbReference type="EMBL" id="JAVDXO010000002">
    <property type="protein sequence ID" value="MDR7306222.1"/>
    <property type="molecule type" value="Genomic_DNA"/>
</dbReference>
<gene>
    <name evidence="6" type="ORF">J2X15_001500</name>
</gene>
<sequence>MKSKALTETSKPVREPLGKKVTAKDVAERAGVSKWTVSRAFTDGASIAPDVREKVLKMASEMGYTPNLLARSLSTRSTQLIALVVDELGNPNQLRTLDVTTRQLQAKGYSTLLLNISPEYSPATALRLADQFQVDGIIFLGTTLKHELIQFAQQVKHIPLVVILRNSGEADIPYVSTDGYAAGAEIADLFLAQGYSRIGYMAGPLSERTELRRLEGFRDRLKERGIDPATVMEAAHYRREEGMQALLRYMEATPRAGRLEAIFCENDILAIGAMDALVLSNAQNKIAIVGFDDIELANAPSYQLTTFRQPIEYLVGEAILRIVDPEMVGRPSLMAPGTLVIRASHRRTPW</sequence>
<dbReference type="Gene3D" id="1.10.260.40">
    <property type="entry name" value="lambda repressor-like DNA-binding domains"/>
    <property type="match status" value="1"/>
</dbReference>
<name>A0ABU1ZL07_9BURK</name>
<dbReference type="SUPFAM" id="SSF47413">
    <property type="entry name" value="lambda repressor-like DNA-binding domains"/>
    <property type="match status" value="1"/>
</dbReference>
<dbReference type="Pfam" id="PF00356">
    <property type="entry name" value="LacI"/>
    <property type="match status" value="1"/>
</dbReference>
<dbReference type="Pfam" id="PF00532">
    <property type="entry name" value="Peripla_BP_1"/>
    <property type="match status" value="1"/>
</dbReference>
<dbReference type="CDD" id="cd01392">
    <property type="entry name" value="HTH_LacI"/>
    <property type="match status" value="1"/>
</dbReference>
<feature type="domain" description="HTH lacI-type" evidence="5">
    <location>
        <begin position="21"/>
        <end position="75"/>
    </location>
</feature>
<reference evidence="6 7" key="1">
    <citation type="submission" date="2023-07" db="EMBL/GenBank/DDBJ databases">
        <title>Sorghum-associated microbial communities from plants grown in Nebraska, USA.</title>
        <authorList>
            <person name="Schachtman D."/>
        </authorList>
    </citation>
    <scope>NUCLEOTIDE SEQUENCE [LARGE SCALE GENOMIC DNA]</scope>
    <source>
        <strain evidence="6 7">BE308</strain>
    </source>
</reference>
<evidence type="ECO:0000313" key="7">
    <source>
        <dbReference type="Proteomes" id="UP001268089"/>
    </source>
</evidence>
<proteinExistence type="predicted"/>
<dbReference type="PANTHER" id="PTHR30146:SF95">
    <property type="entry name" value="RIBOSE OPERON REPRESSOR"/>
    <property type="match status" value="1"/>
</dbReference>
<keyword evidence="3" id="KW-0238">DNA-binding</keyword>
<dbReference type="RefSeq" id="WP_310340986.1">
    <property type="nucleotide sequence ID" value="NZ_JAVDXO010000002.1"/>
</dbReference>
<keyword evidence="4" id="KW-0804">Transcription</keyword>
<dbReference type="InterPro" id="IPR000843">
    <property type="entry name" value="HTH_LacI"/>
</dbReference>
<evidence type="ECO:0000256" key="1">
    <source>
        <dbReference type="ARBA" id="ARBA00022491"/>
    </source>
</evidence>
<evidence type="ECO:0000256" key="2">
    <source>
        <dbReference type="ARBA" id="ARBA00023015"/>
    </source>
</evidence>
<comment type="caution">
    <text evidence="6">The sequence shown here is derived from an EMBL/GenBank/DDBJ whole genome shotgun (WGS) entry which is preliminary data.</text>
</comment>
<dbReference type="Gene3D" id="3.40.50.2300">
    <property type="match status" value="2"/>
</dbReference>
<evidence type="ECO:0000259" key="5">
    <source>
        <dbReference type="PROSITE" id="PS50932"/>
    </source>
</evidence>
<dbReference type="InterPro" id="IPR010982">
    <property type="entry name" value="Lambda_DNA-bd_dom_sf"/>
</dbReference>
<dbReference type="Proteomes" id="UP001268089">
    <property type="component" value="Unassembled WGS sequence"/>
</dbReference>
<organism evidence="6 7">
    <name type="scientific">Rhodoferax saidenbachensis</name>
    <dbReference type="NCBI Taxonomy" id="1484693"/>
    <lineage>
        <taxon>Bacteria</taxon>
        <taxon>Pseudomonadati</taxon>
        <taxon>Pseudomonadota</taxon>
        <taxon>Betaproteobacteria</taxon>
        <taxon>Burkholderiales</taxon>
        <taxon>Comamonadaceae</taxon>
        <taxon>Rhodoferax</taxon>
    </lineage>
</organism>
<dbReference type="CDD" id="cd06278">
    <property type="entry name" value="PBP1_LacI-like"/>
    <property type="match status" value="1"/>
</dbReference>
<keyword evidence="2" id="KW-0805">Transcription regulation</keyword>
<dbReference type="SUPFAM" id="SSF53822">
    <property type="entry name" value="Periplasmic binding protein-like I"/>
    <property type="match status" value="1"/>
</dbReference>
<evidence type="ECO:0000256" key="3">
    <source>
        <dbReference type="ARBA" id="ARBA00023125"/>
    </source>
</evidence>